<keyword evidence="3 9" id="KW-0479">Metal-binding</keyword>
<proteinExistence type="inferred from homology"/>
<evidence type="ECO:0000313" key="13">
    <source>
        <dbReference type="EMBL" id="MBM7560621.1"/>
    </source>
</evidence>
<feature type="binding site" evidence="9">
    <location>
        <position position="148"/>
    </location>
    <ligand>
        <name>Mn(2+)</name>
        <dbReference type="ChEBI" id="CHEBI:29035"/>
    </ligand>
</feature>
<gene>
    <name evidence="9" type="primary">dxr</name>
    <name evidence="13" type="ORF">JOC49_000130</name>
</gene>
<dbReference type="InterPro" id="IPR036291">
    <property type="entry name" value="NAD(P)-bd_dom_sf"/>
</dbReference>
<feature type="binding site" evidence="9">
    <location>
        <position position="123"/>
    </location>
    <ligand>
        <name>1-deoxy-D-xylulose 5-phosphate</name>
        <dbReference type="ChEBI" id="CHEBI:57792"/>
    </ligand>
</feature>
<evidence type="ECO:0000259" key="12">
    <source>
        <dbReference type="Pfam" id="PF13288"/>
    </source>
</evidence>
<sequence>MKNIVILGSTGSIGTQALDSINESKDRFRVLGLSCNSGVETLINQVELYNPKFVTVYDIKKYSALKRALAHTNVKVLSGMSGLIEMVTDSEVDIVLTSVVGNIGLIPTLEAIKAGKTIALANKETLVTSGSLIMPLARQMNVPILPVDSEHSAIFQSLQGESQAKIKRILLTASGGAFRNFDKETIKNKKAVEALKHPNWSMGKKITIDSATLMNKGLELIEAHWLFDVPPSQIEVVVHPESIIHSMVEFKDHSIIAQMGVADMRVPIIYALDYPERHENSVESLDFSKLKSLSFGQPDLDRFPCLEIAINACQVGGTVPTVMNAANEVLVAAYLNDKIGFYDISEIIQESIQNFETILSPSLEDILAVDHETRLWVEDRIRHRK</sequence>
<dbReference type="PANTHER" id="PTHR30525">
    <property type="entry name" value="1-DEOXY-D-XYLULOSE 5-PHOSPHATE REDUCTOISOMERASE"/>
    <property type="match status" value="1"/>
</dbReference>
<dbReference type="NCBIfam" id="TIGR00243">
    <property type="entry name" value="Dxr"/>
    <property type="match status" value="1"/>
</dbReference>
<feature type="binding site" evidence="9">
    <location>
        <position position="124"/>
    </location>
    <ligand>
        <name>NADPH</name>
        <dbReference type="ChEBI" id="CHEBI:57783"/>
    </ligand>
</feature>
<evidence type="ECO:0000256" key="2">
    <source>
        <dbReference type="ARBA" id="ARBA00006825"/>
    </source>
</evidence>
<evidence type="ECO:0000259" key="10">
    <source>
        <dbReference type="Pfam" id="PF02670"/>
    </source>
</evidence>
<dbReference type="Pfam" id="PF13288">
    <property type="entry name" value="DXPR_C"/>
    <property type="match status" value="1"/>
</dbReference>
<reference evidence="13 14" key="1">
    <citation type="submission" date="2021-01" db="EMBL/GenBank/DDBJ databases">
        <title>Genomic Encyclopedia of Type Strains, Phase IV (KMG-IV): sequencing the most valuable type-strain genomes for metagenomic binning, comparative biology and taxonomic classification.</title>
        <authorList>
            <person name="Goeker M."/>
        </authorList>
    </citation>
    <scope>NUCLEOTIDE SEQUENCE [LARGE SCALE GENOMIC DNA]</scope>
    <source>
        <strain evidence="13 14">DSM 24436</strain>
    </source>
</reference>
<feature type="binding site" evidence="9">
    <location>
        <position position="150"/>
    </location>
    <ligand>
        <name>Mn(2+)</name>
        <dbReference type="ChEBI" id="CHEBI:29035"/>
    </ligand>
</feature>
<dbReference type="EC" id="1.1.1.267" evidence="9"/>
<feature type="binding site" evidence="9">
    <location>
        <position position="13"/>
    </location>
    <ligand>
        <name>NADPH</name>
        <dbReference type="ChEBI" id="CHEBI:57783"/>
    </ligand>
</feature>
<evidence type="ECO:0000256" key="6">
    <source>
        <dbReference type="ARBA" id="ARBA00023211"/>
    </source>
</evidence>
<keyword evidence="5 9" id="KW-0560">Oxidoreductase</keyword>
<organism evidence="13 14">
    <name type="scientific">Fusibacter tunisiensis</name>
    <dbReference type="NCBI Taxonomy" id="1008308"/>
    <lineage>
        <taxon>Bacteria</taxon>
        <taxon>Bacillati</taxon>
        <taxon>Bacillota</taxon>
        <taxon>Clostridia</taxon>
        <taxon>Eubacteriales</taxon>
        <taxon>Eubacteriales Family XII. Incertae Sedis</taxon>
        <taxon>Fusibacter</taxon>
    </lineage>
</organism>
<comment type="cofactor">
    <cofactor evidence="9">
        <name>Mg(2+)</name>
        <dbReference type="ChEBI" id="CHEBI:18420"/>
    </cofactor>
    <cofactor evidence="9">
        <name>Mn(2+)</name>
        <dbReference type="ChEBI" id="CHEBI:29035"/>
    </cofactor>
</comment>
<feature type="binding site" evidence="9">
    <location>
        <position position="216"/>
    </location>
    <ligand>
        <name>1-deoxy-D-xylulose 5-phosphate</name>
        <dbReference type="ChEBI" id="CHEBI:57792"/>
    </ligand>
</feature>
<feature type="binding site" evidence="9">
    <location>
        <position position="122"/>
    </location>
    <ligand>
        <name>NADPH</name>
        <dbReference type="ChEBI" id="CHEBI:57783"/>
    </ligand>
</feature>
<dbReference type="InterPro" id="IPR003821">
    <property type="entry name" value="DXP_reductoisomerase"/>
</dbReference>
<dbReference type="Proteomes" id="UP000767854">
    <property type="component" value="Unassembled WGS sequence"/>
</dbReference>
<keyword evidence="14" id="KW-1185">Reference proteome</keyword>
<feature type="binding site" evidence="9">
    <location>
        <position position="174"/>
    </location>
    <ligand>
        <name>1-deoxy-D-xylulose 5-phosphate</name>
        <dbReference type="ChEBI" id="CHEBI:57792"/>
    </ligand>
</feature>
<accession>A0ABS2MMJ8</accession>
<evidence type="ECO:0000313" key="14">
    <source>
        <dbReference type="Proteomes" id="UP000767854"/>
    </source>
</evidence>
<dbReference type="Gene3D" id="3.40.50.720">
    <property type="entry name" value="NAD(P)-binding Rossmann-like Domain"/>
    <property type="match status" value="1"/>
</dbReference>
<comment type="function">
    <text evidence="9">Catalyzes the NADPH-dependent rearrangement and reduction of 1-deoxy-D-xylulose-5-phosphate (DXP) to 2-C-methyl-D-erythritol 4-phosphate (MEP).</text>
</comment>
<feature type="binding site" evidence="9">
    <location>
        <position position="150"/>
    </location>
    <ligand>
        <name>1-deoxy-D-xylulose 5-phosphate</name>
        <dbReference type="ChEBI" id="CHEBI:57792"/>
    </ligand>
</feature>
<feature type="binding site" evidence="9">
    <location>
        <position position="219"/>
    </location>
    <ligand>
        <name>Mn(2+)</name>
        <dbReference type="ChEBI" id="CHEBI:29035"/>
    </ligand>
</feature>
<dbReference type="HAMAP" id="MF_00183">
    <property type="entry name" value="DXP_reductoisom"/>
    <property type="match status" value="1"/>
</dbReference>
<feature type="binding site" evidence="9">
    <location>
        <position position="203"/>
    </location>
    <ligand>
        <name>NADPH</name>
        <dbReference type="ChEBI" id="CHEBI:57783"/>
    </ligand>
</feature>
<dbReference type="Pfam" id="PF08436">
    <property type="entry name" value="DXP_redisom_C"/>
    <property type="match status" value="1"/>
</dbReference>
<evidence type="ECO:0000256" key="4">
    <source>
        <dbReference type="ARBA" id="ARBA00022857"/>
    </source>
</evidence>
<feature type="binding site" evidence="9">
    <location>
        <position position="149"/>
    </location>
    <ligand>
        <name>1-deoxy-D-xylulose 5-phosphate</name>
        <dbReference type="ChEBI" id="CHEBI:57792"/>
    </ligand>
</feature>
<comment type="caution">
    <text evidence="13">The sequence shown here is derived from an EMBL/GenBank/DDBJ whole genome shotgun (WGS) entry which is preliminary data.</text>
</comment>
<keyword evidence="4 9" id="KW-0521">NADP</keyword>
<dbReference type="SUPFAM" id="SSF51735">
    <property type="entry name" value="NAD(P)-binding Rossmann-fold domains"/>
    <property type="match status" value="1"/>
</dbReference>
<comment type="pathway">
    <text evidence="1 9">Isoprenoid biosynthesis; isopentenyl diphosphate biosynthesis via DXP pathway; isopentenyl diphosphate from 1-deoxy-D-xylulose 5-phosphate: step 1/6.</text>
</comment>
<dbReference type="InterPro" id="IPR013512">
    <property type="entry name" value="DXP_reductoisomerase_N"/>
</dbReference>
<evidence type="ECO:0000256" key="9">
    <source>
        <dbReference type="HAMAP-Rule" id="MF_00183"/>
    </source>
</evidence>
<feature type="binding site" evidence="9">
    <location>
        <position position="12"/>
    </location>
    <ligand>
        <name>NADPH</name>
        <dbReference type="ChEBI" id="CHEBI:57783"/>
    </ligand>
</feature>
<evidence type="ECO:0000256" key="8">
    <source>
        <dbReference type="ARBA" id="ARBA00048543"/>
    </source>
</evidence>
<dbReference type="PANTHER" id="PTHR30525:SF0">
    <property type="entry name" value="1-DEOXY-D-XYLULOSE 5-PHOSPHATE REDUCTOISOMERASE, CHLOROPLASTIC"/>
    <property type="match status" value="1"/>
</dbReference>
<protein>
    <recommendedName>
        <fullName evidence="9">1-deoxy-D-xylulose 5-phosphate reductoisomerase</fullName>
        <shortName evidence="9">DXP reductoisomerase</shortName>
        <ecNumber evidence="9">1.1.1.267</ecNumber>
    </recommendedName>
    <alternativeName>
        <fullName evidence="9">1-deoxyxylulose-5-phosphate reductoisomerase</fullName>
    </alternativeName>
    <alternativeName>
        <fullName evidence="9">2-C-methyl-D-erythritol 4-phosphate synthase</fullName>
    </alternativeName>
</protein>
<dbReference type="Pfam" id="PF02670">
    <property type="entry name" value="DXP_reductoisom"/>
    <property type="match status" value="1"/>
</dbReference>
<evidence type="ECO:0000256" key="7">
    <source>
        <dbReference type="ARBA" id="ARBA00023229"/>
    </source>
</evidence>
<feature type="domain" description="DXP reductoisomerase C-terminal" evidence="12">
    <location>
        <begin position="259"/>
        <end position="374"/>
    </location>
</feature>
<feature type="binding site" evidence="9">
    <location>
        <position position="215"/>
    </location>
    <ligand>
        <name>1-deoxy-D-xylulose 5-phosphate</name>
        <dbReference type="ChEBI" id="CHEBI:57792"/>
    </ligand>
</feature>
<dbReference type="GO" id="GO:0030604">
    <property type="term" value="F:1-deoxy-D-xylulose-5-phosphate reductoisomerase activity"/>
    <property type="evidence" value="ECO:0007669"/>
    <property type="project" value="UniProtKB-EC"/>
</dbReference>
<dbReference type="SUPFAM" id="SSF69055">
    <property type="entry name" value="1-deoxy-D-xylulose-5-phosphate reductoisomerase, C-terminal domain"/>
    <property type="match status" value="1"/>
</dbReference>
<dbReference type="NCBIfam" id="NF009114">
    <property type="entry name" value="PRK12464.1"/>
    <property type="match status" value="1"/>
</dbReference>
<dbReference type="EMBL" id="JAFBDT010000001">
    <property type="protein sequence ID" value="MBM7560621.1"/>
    <property type="molecule type" value="Genomic_DNA"/>
</dbReference>
<dbReference type="InterPro" id="IPR036169">
    <property type="entry name" value="DXPR_C_sf"/>
</dbReference>
<dbReference type="SUPFAM" id="SSF55347">
    <property type="entry name" value="Glyceraldehyde-3-phosphate dehydrogenase-like, C-terminal domain"/>
    <property type="match status" value="1"/>
</dbReference>
<feature type="domain" description="1-deoxy-D-xylulose 5-phosphate reductoisomerase C-terminal" evidence="11">
    <location>
        <begin position="144"/>
        <end position="227"/>
    </location>
</feature>
<feature type="binding site" evidence="9">
    <location>
        <position position="210"/>
    </location>
    <ligand>
        <name>1-deoxy-D-xylulose 5-phosphate</name>
        <dbReference type="ChEBI" id="CHEBI:57792"/>
    </ligand>
</feature>
<feature type="binding site" evidence="9">
    <location>
        <position position="11"/>
    </location>
    <ligand>
        <name>NADPH</name>
        <dbReference type="ChEBI" id="CHEBI:57783"/>
    </ligand>
</feature>
<feature type="binding site" evidence="9">
    <location>
        <position position="219"/>
    </location>
    <ligand>
        <name>1-deoxy-D-xylulose 5-phosphate</name>
        <dbReference type="ChEBI" id="CHEBI:57792"/>
    </ligand>
</feature>
<evidence type="ECO:0000256" key="1">
    <source>
        <dbReference type="ARBA" id="ARBA00005094"/>
    </source>
</evidence>
<comment type="similarity">
    <text evidence="2 9">Belongs to the DXR family.</text>
</comment>
<dbReference type="RefSeq" id="WP_204661167.1">
    <property type="nucleotide sequence ID" value="NZ_JAFBDT010000001.1"/>
</dbReference>
<keyword evidence="9" id="KW-0460">Magnesium</keyword>
<dbReference type="InterPro" id="IPR013644">
    <property type="entry name" value="DXP_reductoisomerase_C"/>
</dbReference>
<dbReference type="PIRSF" id="PIRSF006205">
    <property type="entry name" value="Dxp_reductismrs"/>
    <property type="match status" value="1"/>
</dbReference>
<feature type="binding site" evidence="9">
    <location>
        <position position="197"/>
    </location>
    <ligand>
        <name>1-deoxy-D-xylulose 5-phosphate</name>
        <dbReference type="ChEBI" id="CHEBI:57792"/>
    </ligand>
</feature>
<comment type="caution">
    <text evidence="9">Lacks conserved residue(s) required for the propagation of feature annotation.</text>
</comment>
<keyword evidence="7 9" id="KW-0414">Isoprene biosynthesis</keyword>
<feature type="domain" description="1-deoxy-D-xylulose 5-phosphate reductoisomerase N-terminal" evidence="10">
    <location>
        <begin position="4"/>
        <end position="130"/>
    </location>
</feature>
<dbReference type="Gene3D" id="1.10.1740.10">
    <property type="match status" value="1"/>
</dbReference>
<name>A0ABS2MMJ8_9FIRM</name>
<evidence type="ECO:0000256" key="3">
    <source>
        <dbReference type="ARBA" id="ARBA00022723"/>
    </source>
</evidence>
<evidence type="ECO:0000259" key="11">
    <source>
        <dbReference type="Pfam" id="PF08436"/>
    </source>
</evidence>
<comment type="catalytic activity">
    <reaction evidence="8">
        <text>2-C-methyl-D-erythritol 4-phosphate + NADP(+) = 1-deoxy-D-xylulose 5-phosphate + NADPH + H(+)</text>
        <dbReference type="Rhea" id="RHEA:13717"/>
        <dbReference type="ChEBI" id="CHEBI:15378"/>
        <dbReference type="ChEBI" id="CHEBI:57783"/>
        <dbReference type="ChEBI" id="CHEBI:57792"/>
        <dbReference type="ChEBI" id="CHEBI:58262"/>
        <dbReference type="ChEBI" id="CHEBI:58349"/>
        <dbReference type="EC" id="1.1.1.267"/>
    </reaction>
    <physiologicalReaction direction="right-to-left" evidence="8">
        <dbReference type="Rhea" id="RHEA:13719"/>
    </physiologicalReaction>
</comment>
<keyword evidence="6 9" id="KW-0464">Manganese</keyword>
<feature type="binding site" evidence="9">
    <location>
        <position position="10"/>
    </location>
    <ligand>
        <name>NADPH</name>
        <dbReference type="ChEBI" id="CHEBI:57783"/>
    </ligand>
</feature>
<dbReference type="InterPro" id="IPR026877">
    <property type="entry name" value="DXPR_C"/>
</dbReference>
<evidence type="ECO:0000256" key="5">
    <source>
        <dbReference type="ARBA" id="ARBA00023002"/>
    </source>
</evidence>